<dbReference type="GO" id="GO:0007059">
    <property type="term" value="P:chromosome segregation"/>
    <property type="evidence" value="ECO:0007669"/>
    <property type="project" value="TreeGrafter"/>
</dbReference>
<proteinExistence type="inferred from homology"/>
<reference evidence="9 10" key="1">
    <citation type="submission" date="2007-06" db="EMBL/GenBank/DDBJ databases">
        <title>The Genome Sequence of Coccidioides posadasii RMSCC_3488.</title>
        <authorList>
            <consortium name="Coccidioides Genome Resources Consortium"/>
            <consortium name="The Broad Institute Genome Sequencing Platform"/>
            <person name="Henn M.R."/>
            <person name="Sykes S."/>
            <person name="Young S."/>
            <person name="Jaffe D."/>
            <person name="Berlin A."/>
            <person name="Alvarez P."/>
            <person name="Butler J."/>
            <person name="Gnerre S."/>
            <person name="Grabherr M."/>
            <person name="Mauceli E."/>
            <person name="Brockman W."/>
            <person name="Kodira C."/>
            <person name="Alvarado L."/>
            <person name="Zeng Q."/>
            <person name="Crawford M."/>
            <person name="Antoine C."/>
            <person name="Devon K."/>
            <person name="Galgiani J."/>
            <person name="Orsborn K."/>
            <person name="Lewis M.L."/>
            <person name="Nusbaum C."/>
            <person name="Galagan J."/>
            <person name="Birren B."/>
        </authorList>
    </citation>
    <scope>NUCLEOTIDE SEQUENCE [LARGE SCALE GENOMIC DNA]</scope>
    <source>
        <strain evidence="9 10">RMSCC 3488</strain>
    </source>
</reference>
<dbReference type="PANTHER" id="PTHR48122:SF1">
    <property type="entry name" value="CENTROMERE PROTEIN H"/>
    <property type="match status" value="1"/>
</dbReference>
<evidence type="ECO:0000256" key="1">
    <source>
        <dbReference type="ARBA" id="ARBA00004123"/>
    </source>
</evidence>
<comment type="similarity">
    <text evidence="7">Belongs to the CENP-H/MCM16 family.</text>
</comment>
<dbReference type="GO" id="GO:0051382">
    <property type="term" value="P:kinetochore assembly"/>
    <property type="evidence" value="ECO:0007669"/>
    <property type="project" value="InterPro"/>
</dbReference>
<keyword evidence="4" id="KW-0995">Kinetochore</keyword>
<accession>A0A0J6FIG3</accession>
<comment type="subcellular location">
    <subcellularLocation>
        <location evidence="2">Chromosome</location>
        <location evidence="2">Centromere</location>
        <location evidence="2">Kinetochore</location>
    </subcellularLocation>
    <subcellularLocation>
        <location evidence="1">Nucleus</location>
    </subcellularLocation>
</comment>
<dbReference type="InterPro" id="IPR008426">
    <property type="entry name" value="CENP-H_C"/>
</dbReference>
<reference evidence="10" key="3">
    <citation type="journal article" date="2010" name="Genome Res.">
        <title>Population genomic sequencing of Coccidioides fungi reveals recent hybridization and transposon control.</title>
        <authorList>
            <person name="Neafsey D.E."/>
            <person name="Barker B.M."/>
            <person name="Sharpton T.J."/>
            <person name="Stajich J.E."/>
            <person name="Park D.J."/>
            <person name="Whiston E."/>
            <person name="Hung C.-Y."/>
            <person name="McMahan C."/>
            <person name="White J."/>
            <person name="Sykes S."/>
            <person name="Heiman D."/>
            <person name="Young S."/>
            <person name="Zeng Q."/>
            <person name="Abouelleil A."/>
            <person name="Aftuck L."/>
            <person name="Bessette D."/>
            <person name="Brown A."/>
            <person name="FitzGerald M."/>
            <person name="Lui A."/>
            <person name="Macdonald J.P."/>
            <person name="Priest M."/>
            <person name="Orbach M.J."/>
            <person name="Galgiani J.N."/>
            <person name="Kirkland T.N."/>
            <person name="Cole G.T."/>
            <person name="Birren B.W."/>
            <person name="Henn M.R."/>
            <person name="Taylor J.W."/>
            <person name="Rounsley S.D."/>
        </authorList>
    </citation>
    <scope>NUCLEOTIDE SEQUENCE [LARGE SCALE GENOMIC DNA]</scope>
    <source>
        <strain evidence="10">RMSCC 3488</strain>
    </source>
</reference>
<evidence type="ECO:0000256" key="4">
    <source>
        <dbReference type="ARBA" id="ARBA00022838"/>
    </source>
</evidence>
<evidence type="ECO:0000256" key="5">
    <source>
        <dbReference type="ARBA" id="ARBA00023242"/>
    </source>
</evidence>
<dbReference type="Proteomes" id="UP000054567">
    <property type="component" value="Unassembled WGS sequence"/>
</dbReference>
<dbReference type="InterPro" id="IPR040034">
    <property type="entry name" value="CENP-H"/>
</dbReference>
<evidence type="ECO:0000313" key="9">
    <source>
        <dbReference type="EMBL" id="KMM72991.1"/>
    </source>
</evidence>
<dbReference type="GO" id="GO:0005634">
    <property type="term" value="C:nucleus"/>
    <property type="evidence" value="ECO:0007669"/>
    <property type="project" value="UniProtKB-SubCell"/>
</dbReference>
<evidence type="ECO:0000259" key="8">
    <source>
        <dbReference type="Pfam" id="PF05837"/>
    </source>
</evidence>
<reference evidence="10" key="2">
    <citation type="journal article" date="2009" name="Genome Res.">
        <title>Comparative genomic analyses of the human fungal pathogens Coccidioides and their relatives.</title>
        <authorList>
            <person name="Sharpton T.J."/>
            <person name="Stajich J.E."/>
            <person name="Rounsley S.D."/>
            <person name="Gardner M.J."/>
            <person name="Wortman J.R."/>
            <person name="Jordar V.S."/>
            <person name="Maiti R."/>
            <person name="Kodira C.D."/>
            <person name="Neafsey D.E."/>
            <person name="Zeng Q."/>
            <person name="Hung C.-Y."/>
            <person name="McMahan C."/>
            <person name="Muszewska A."/>
            <person name="Grynberg M."/>
            <person name="Mandel M.A."/>
            <person name="Kellner E.M."/>
            <person name="Barker B.M."/>
            <person name="Galgiani J.N."/>
            <person name="Orbach M.J."/>
            <person name="Kirkland T.N."/>
            <person name="Cole G.T."/>
            <person name="Henn M.R."/>
            <person name="Birren B.W."/>
            <person name="Taylor J.W."/>
        </authorList>
    </citation>
    <scope>NUCLEOTIDE SEQUENCE [LARGE SCALE GENOMIC DNA]</scope>
    <source>
        <strain evidence="10">RMSCC 3488</strain>
    </source>
</reference>
<organism evidence="9 10">
    <name type="scientific">Coccidioides posadasii RMSCC 3488</name>
    <dbReference type="NCBI Taxonomy" id="454284"/>
    <lineage>
        <taxon>Eukaryota</taxon>
        <taxon>Fungi</taxon>
        <taxon>Dikarya</taxon>
        <taxon>Ascomycota</taxon>
        <taxon>Pezizomycotina</taxon>
        <taxon>Eurotiomycetes</taxon>
        <taxon>Eurotiomycetidae</taxon>
        <taxon>Onygenales</taxon>
        <taxon>Onygenaceae</taxon>
        <taxon>Coccidioides</taxon>
    </lineage>
</organism>
<dbReference type="VEuPathDB" id="FungiDB:CPAG_09280"/>
<keyword evidence="5" id="KW-0539">Nucleus</keyword>
<evidence type="ECO:0000256" key="2">
    <source>
        <dbReference type="ARBA" id="ARBA00004629"/>
    </source>
</evidence>
<evidence type="ECO:0000256" key="3">
    <source>
        <dbReference type="ARBA" id="ARBA00022454"/>
    </source>
</evidence>
<dbReference type="Pfam" id="PF05837">
    <property type="entry name" value="CENP-H"/>
    <property type="match status" value="1"/>
</dbReference>
<sequence>MAPGKAELNGSQSLLKPNERALVELASDIPGDDPPLREKELEILSLYDRIYDQQLEEALFLQDPVDVSLVEDVDAELVKAERELLEARAAYSVRRKAIESVLMTEPSVQSIYSAHASPTERVLLPLINRRDVLSLVYENLAGVNNSCVENLSNAEVSNIRAVKDNRDLVRSLLEVTDGNAEEEEIKDLKSKEELETLKRENKNRRDEYMTMKRIVSAVIVASGLDWASDEKLLTLVVEDESADEL</sequence>
<evidence type="ECO:0000256" key="6">
    <source>
        <dbReference type="ARBA" id="ARBA00023328"/>
    </source>
</evidence>
<dbReference type="OrthoDB" id="2274804at2759"/>
<dbReference type="GO" id="GO:0007052">
    <property type="term" value="P:mitotic spindle organization"/>
    <property type="evidence" value="ECO:0007669"/>
    <property type="project" value="TreeGrafter"/>
</dbReference>
<dbReference type="EMBL" id="DS268114">
    <property type="protein sequence ID" value="KMM72991.1"/>
    <property type="molecule type" value="Genomic_DNA"/>
</dbReference>
<gene>
    <name evidence="9" type="ORF">CPAG_09280</name>
</gene>
<dbReference type="GO" id="GO:0000776">
    <property type="term" value="C:kinetochore"/>
    <property type="evidence" value="ECO:0007669"/>
    <property type="project" value="UniProtKB-KW"/>
</dbReference>
<dbReference type="GO" id="GO:0043515">
    <property type="term" value="F:kinetochore binding"/>
    <property type="evidence" value="ECO:0007669"/>
    <property type="project" value="TreeGrafter"/>
</dbReference>
<protein>
    <recommendedName>
        <fullName evidence="8">Centromere protein H C-terminal domain-containing protein</fullName>
    </recommendedName>
</protein>
<keyword evidence="6" id="KW-0137">Centromere</keyword>
<dbReference type="AlphaFoldDB" id="A0A0J6FIG3"/>
<name>A0A0J6FIG3_COCPO</name>
<evidence type="ECO:0000313" key="10">
    <source>
        <dbReference type="Proteomes" id="UP000054567"/>
    </source>
</evidence>
<keyword evidence="3" id="KW-0158">Chromosome</keyword>
<dbReference type="PANTHER" id="PTHR48122">
    <property type="entry name" value="CENTROMERE PROTEIN H"/>
    <property type="match status" value="1"/>
</dbReference>
<feature type="domain" description="Centromere protein H C-terminal" evidence="8">
    <location>
        <begin position="42"/>
        <end position="240"/>
    </location>
</feature>
<evidence type="ECO:0000256" key="7">
    <source>
        <dbReference type="ARBA" id="ARBA00025735"/>
    </source>
</evidence>